<keyword evidence="4 5" id="KW-0699">rRNA-binding</keyword>
<organism evidence="6 7">
    <name type="scientific">Sulfobacillus benefaciens</name>
    <dbReference type="NCBI Taxonomy" id="453960"/>
    <lineage>
        <taxon>Bacteria</taxon>
        <taxon>Bacillati</taxon>
        <taxon>Bacillota</taxon>
        <taxon>Clostridia</taxon>
        <taxon>Eubacteriales</taxon>
        <taxon>Clostridiales Family XVII. Incertae Sedis</taxon>
        <taxon>Sulfobacillus</taxon>
    </lineage>
</organism>
<keyword evidence="3 4" id="KW-0687">Ribonucleoprotein</keyword>
<evidence type="ECO:0000256" key="1">
    <source>
        <dbReference type="ARBA" id="ARBA00008563"/>
    </source>
</evidence>
<reference evidence="6 7" key="1">
    <citation type="journal article" date="2014" name="BMC Genomics">
        <title>Comparison of environmental and isolate Sulfobacillus genomes reveals diverse carbon, sulfur, nitrogen, and hydrogen metabolisms.</title>
        <authorList>
            <person name="Justice N.B."/>
            <person name="Norman A."/>
            <person name="Brown C.T."/>
            <person name="Singh A."/>
            <person name="Thomas B.C."/>
            <person name="Banfield J.F."/>
        </authorList>
    </citation>
    <scope>NUCLEOTIDE SEQUENCE [LARGE SCALE GENOMIC DNA]</scope>
    <source>
        <strain evidence="6">AMDSBA4</strain>
    </source>
</reference>
<dbReference type="SUPFAM" id="SSF141091">
    <property type="entry name" value="L21p-like"/>
    <property type="match status" value="1"/>
</dbReference>
<dbReference type="HAMAP" id="MF_01363">
    <property type="entry name" value="Ribosomal_bL21"/>
    <property type="match status" value="1"/>
</dbReference>
<protein>
    <recommendedName>
        <fullName evidence="4">Large ribosomal subunit protein bL21</fullName>
    </recommendedName>
</protein>
<dbReference type="InterPro" id="IPR036164">
    <property type="entry name" value="bL21-like_sf"/>
</dbReference>
<dbReference type="AlphaFoldDB" id="A0A2T2XJA4"/>
<gene>
    <name evidence="4 6" type="primary">rplU</name>
    <name evidence="6" type="ORF">C7B46_05315</name>
</gene>
<dbReference type="PANTHER" id="PTHR21349">
    <property type="entry name" value="50S RIBOSOMAL PROTEIN L21"/>
    <property type="match status" value="1"/>
</dbReference>
<dbReference type="Pfam" id="PF00829">
    <property type="entry name" value="Ribosomal_L21p"/>
    <property type="match status" value="1"/>
</dbReference>
<dbReference type="PANTHER" id="PTHR21349:SF0">
    <property type="entry name" value="LARGE RIBOSOMAL SUBUNIT PROTEIN BL21M"/>
    <property type="match status" value="1"/>
</dbReference>
<comment type="caution">
    <text evidence="6">The sequence shown here is derived from an EMBL/GenBank/DDBJ whole genome shotgun (WGS) entry which is preliminary data.</text>
</comment>
<sequence length="106" mass="12030">MYAVIETGGKQYRVAPGDVLLIEKLPVEPGVEYDFDHLLMVVGDEGSPVVGTPYVEGARAVATVVNQERGEKILVFKYKPKSNYRRRQGHRQYLTRVRIDRIELPS</sequence>
<evidence type="ECO:0000256" key="5">
    <source>
        <dbReference type="RuleBase" id="RU000562"/>
    </source>
</evidence>
<dbReference type="InterPro" id="IPR028909">
    <property type="entry name" value="bL21-like"/>
</dbReference>
<dbReference type="GO" id="GO:0005737">
    <property type="term" value="C:cytoplasm"/>
    <property type="evidence" value="ECO:0007669"/>
    <property type="project" value="UniProtKB-ARBA"/>
</dbReference>
<comment type="similarity">
    <text evidence="1 4 5">Belongs to the bacterial ribosomal protein bL21 family.</text>
</comment>
<dbReference type="GO" id="GO:1990904">
    <property type="term" value="C:ribonucleoprotein complex"/>
    <property type="evidence" value="ECO:0007669"/>
    <property type="project" value="UniProtKB-KW"/>
</dbReference>
<evidence type="ECO:0000313" key="6">
    <source>
        <dbReference type="EMBL" id="PSR34547.1"/>
    </source>
</evidence>
<accession>A0A2T2XJA4</accession>
<keyword evidence="2 4" id="KW-0689">Ribosomal protein</keyword>
<dbReference type="GO" id="GO:0005840">
    <property type="term" value="C:ribosome"/>
    <property type="evidence" value="ECO:0007669"/>
    <property type="project" value="UniProtKB-KW"/>
</dbReference>
<dbReference type="NCBIfam" id="TIGR00061">
    <property type="entry name" value="L21"/>
    <property type="match status" value="1"/>
</dbReference>
<evidence type="ECO:0000313" key="7">
    <source>
        <dbReference type="Proteomes" id="UP000242972"/>
    </source>
</evidence>
<dbReference type="InterPro" id="IPR001787">
    <property type="entry name" value="Ribosomal_bL21"/>
</dbReference>
<dbReference type="EMBL" id="PXYW01000008">
    <property type="protein sequence ID" value="PSR34547.1"/>
    <property type="molecule type" value="Genomic_DNA"/>
</dbReference>
<comment type="subunit">
    <text evidence="4">Part of the 50S ribosomal subunit. Contacts protein L20.</text>
</comment>
<dbReference type="GO" id="GO:0019843">
    <property type="term" value="F:rRNA binding"/>
    <property type="evidence" value="ECO:0007669"/>
    <property type="project" value="UniProtKB-UniRule"/>
</dbReference>
<dbReference type="GO" id="GO:0006412">
    <property type="term" value="P:translation"/>
    <property type="evidence" value="ECO:0007669"/>
    <property type="project" value="UniProtKB-UniRule"/>
</dbReference>
<proteinExistence type="inferred from homology"/>
<dbReference type="GO" id="GO:0003735">
    <property type="term" value="F:structural constituent of ribosome"/>
    <property type="evidence" value="ECO:0007669"/>
    <property type="project" value="InterPro"/>
</dbReference>
<keyword evidence="4 5" id="KW-0694">RNA-binding</keyword>
<evidence type="ECO:0000256" key="4">
    <source>
        <dbReference type="HAMAP-Rule" id="MF_01363"/>
    </source>
</evidence>
<evidence type="ECO:0000256" key="2">
    <source>
        <dbReference type="ARBA" id="ARBA00022980"/>
    </source>
</evidence>
<dbReference type="Proteomes" id="UP000242972">
    <property type="component" value="Unassembled WGS sequence"/>
</dbReference>
<evidence type="ECO:0000256" key="3">
    <source>
        <dbReference type="ARBA" id="ARBA00023274"/>
    </source>
</evidence>
<name>A0A2T2XJA4_9FIRM</name>
<comment type="function">
    <text evidence="4 5">This protein binds to 23S rRNA in the presence of protein L20.</text>
</comment>